<dbReference type="VEuPathDB" id="CryptoDB:Cvel_9477"/>
<feature type="region of interest" description="Disordered" evidence="1">
    <location>
        <begin position="1443"/>
        <end position="1489"/>
    </location>
</feature>
<feature type="compositionally biased region" description="Basic and acidic residues" evidence="1">
    <location>
        <begin position="1449"/>
        <end position="1459"/>
    </location>
</feature>
<dbReference type="EMBL" id="CDMZ01004376">
    <property type="protein sequence ID" value="CEM49559.1"/>
    <property type="molecule type" value="Genomic_DNA"/>
</dbReference>
<evidence type="ECO:0000313" key="3">
    <source>
        <dbReference type="EMBL" id="CEM49559.1"/>
    </source>
</evidence>
<feature type="region of interest" description="Disordered" evidence="1">
    <location>
        <begin position="485"/>
        <end position="522"/>
    </location>
</feature>
<evidence type="ECO:0000256" key="1">
    <source>
        <dbReference type="SAM" id="MobiDB-lite"/>
    </source>
</evidence>
<feature type="compositionally biased region" description="Polar residues" evidence="1">
    <location>
        <begin position="1412"/>
        <end position="1421"/>
    </location>
</feature>
<reference evidence="3" key="1">
    <citation type="submission" date="2014-11" db="EMBL/GenBank/DDBJ databases">
        <authorList>
            <person name="Otto D Thomas"/>
            <person name="Naeem Raeece"/>
        </authorList>
    </citation>
    <scope>NUCLEOTIDE SEQUENCE</scope>
</reference>
<feature type="compositionally biased region" description="Polar residues" evidence="1">
    <location>
        <begin position="556"/>
        <end position="565"/>
    </location>
</feature>
<protein>
    <submittedName>
        <fullName evidence="3">Uncharacterized protein</fullName>
    </submittedName>
</protein>
<feature type="signal peptide" evidence="2">
    <location>
        <begin position="1"/>
        <end position="22"/>
    </location>
</feature>
<feature type="chain" id="PRO_5005191936" evidence="2">
    <location>
        <begin position="23"/>
        <end position="1489"/>
    </location>
</feature>
<feature type="region of interest" description="Disordered" evidence="1">
    <location>
        <begin position="1374"/>
        <end position="1430"/>
    </location>
</feature>
<organism evidence="3">
    <name type="scientific">Chromera velia CCMP2878</name>
    <dbReference type="NCBI Taxonomy" id="1169474"/>
    <lineage>
        <taxon>Eukaryota</taxon>
        <taxon>Sar</taxon>
        <taxon>Alveolata</taxon>
        <taxon>Colpodellida</taxon>
        <taxon>Chromeraceae</taxon>
        <taxon>Chromera</taxon>
    </lineage>
</organism>
<name>A0A0G4HYF7_9ALVE</name>
<gene>
    <name evidence="3" type="ORF">Cvel_9477</name>
</gene>
<keyword evidence="2" id="KW-0732">Signal</keyword>
<accession>A0A0G4HYF7</accession>
<feature type="region of interest" description="Disordered" evidence="1">
    <location>
        <begin position="547"/>
        <end position="569"/>
    </location>
</feature>
<evidence type="ECO:0000256" key="2">
    <source>
        <dbReference type="SAM" id="SignalP"/>
    </source>
</evidence>
<proteinExistence type="predicted"/>
<feature type="region of interest" description="Disordered" evidence="1">
    <location>
        <begin position="302"/>
        <end position="327"/>
    </location>
</feature>
<feature type="region of interest" description="Disordered" evidence="1">
    <location>
        <begin position="127"/>
        <end position="147"/>
    </location>
</feature>
<sequence length="1489" mass="163026">MRTLLLCFPLSVLPRTPPVADAFLCPRGSTKVPRGGGVFPSSSGRCSRLKDSLGETFSLGEFLDEVSTAPSPSLEGRFNTDPASHLPPLTHVWQQPAWMSPQGDEEAATTPDPAETDTLHPFLLTPTVTSLPPHECPQAAEREMDPSSRIGLVGRNKIVASALNLAKSGFIDPSVFKSLDLHSLHLEHLLRIKYGCVERNGIISRHPRSWQLLLDVLLDELDRRLEMQEWWGEGEWGWEQTRERENPQRALREFHQVEANFRHVVNHLLLEDLRAHGVLRSGAPTRLARVLLAPPSIPLRRRWERESKRGMGNSNQSEKDTSPPDTQTFYFHHENGTETVAVPSDLPVPAFRNTPKFAISSSRLFLAGRLASIFRKPVHGLNGDWWRSLGTNKGSVIGALRKDSAQLGRFLRDSRGRRGVLKENVLLAVTKGLWGAAETGTLTPSFLKAMCLAVTEERIDPTPEELRHLTQGISLPWRAPEESLGGGFGGEGVMETGEPDGDGEPGEPFQAGGTAQGGTTGWGGVVTAPAVLRSLVRMTAKCREDAGETEWGFGQPQANKPNSCQGRGGGVNQAHVWRRIWLLRSLSSFPETMHFGSTVGYWSGLEDQSGWDGPHRQQEGWNGGGLKEGEGDHSVAIEIARCKLEAFKVLVVEPETAALDMLAVCIRSFRELSNAVSIGVAEGLRGGQGELVENAHFALEWFLHACAHLSKAVVEEKAGPKIATALLGGASTMMLALAGVLAKAGAGQDEGRVERTEEDKEVRRALQLTEEVLTSLFLSLREQNCRGNGPLLMQGWNRMDILEAASGLKRLAQACTFLDSQRRRKLVDGFDSSSSPDKSVARLRAMGVELGIPLVACGCAYVEKQRQRSTGGLGERRQTAEWLFLLNLCLLCASLECGSPPVDTPDVAWSLVLLGQRLTILIQPLKAHVSALLRETDTSKREEKVKQLPVGIASLENTALLTSAVAQVLGRIRRSPRLFSTPLHSTWRQLLADLMAAVTVHMGGMERMDTSGMGGGIQFKVNDKISLHSISKLILAAAELSSQPPHPFTDEDDDNLPLQVEEMKKEPCDTDKKAAEKSRETTAISQVFDFLLAHAGCRLHCAVAKFNAKVAVPPGKRAGSAVHLYRLCRDLLSLLRSVHRGFEVTSCGVREEEEKEEGGKKVLRTERDTASVPWDQARFLVRGVLTVLESFVLPVLPDASGVVASHSKSSADKEGKKISNESLWFVVALIFQELGRLSTGLFVATPRSSPPLYSFGGGVESRDEQRAKERGQVRLHHKTAWGERIAVLLAENISRCPPEPLRILSQVPAKSFLRSKDENASTPFLKSFMDLGERFPDTHADTTSMLSEPTFTPRFVGGVPFGLADELRILEERSRRRKKRERSAAVDMETAAQQEGLERKGPVSLDSRSRSLRQGSVNGFPNNRGIHRDRGLNGLADMGIDGPWKGRVKGNDLEPDDRPAPGFRGVGKGNKGLGAIKSVLKSREGLPGD</sequence>